<keyword evidence="1" id="KW-0472">Membrane</keyword>
<keyword evidence="3" id="KW-1185">Reference proteome</keyword>
<organism evidence="2 3">
    <name type="scientific">Yoonia rhodophyticola</name>
    <dbReference type="NCBI Taxonomy" id="3137370"/>
    <lineage>
        <taxon>Bacteria</taxon>
        <taxon>Pseudomonadati</taxon>
        <taxon>Pseudomonadota</taxon>
        <taxon>Alphaproteobacteria</taxon>
        <taxon>Rhodobacterales</taxon>
        <taxon>Paracoccaceae</taxon>
        <taxon>Yoonia</taxon>
    </lineage>
</organism>
<reference evidence="3" key="1">
    <citation type="submission" date="2024-04" db="EMBL/GenBank/DDBJ databases">
        <title>Phylogenomic analyses of a clade within the roseobacter group suggest taxonomic reassignments of species of the genera Aestuariivita, Citreicella, Loktanella, Nautella, Pelagibaca, Ruegeria, Thalassobius, Thiobacimonas and Tropicibacter, and the proposal o.</title>
        <authorList>
            <person name="Jeon C.O."/>
        </authorList>
    </citation>
    <scope>NUCLEOTIDE SEQUENCE [LARGE SCALE GENOMIC DNA]</scope>
    <source>
        <strain evidence="3">SS1-5</strain>
    </source>
</reference>
<sequence>MTFGTGWVWGLALFSAVAMVNLTFDLFRAYDEAGSQMVAGAAFVVLSVLAIGGAGASSRRPVTLGVL</sequence>
<dbReference type="AlphaFoldDB" id="A0AAN0MAV5"/>
<protein>
    <submittedName>
        <fullName evidence="2">Uncharacterized protein</fullName>
    </submittedName>
</protein>
<dbReference type="EMBL" id="CP151767">
    <property type="protein sequence ID" value="WZU66263.1"/>
    <property type="molecule type" value="Genomic_DNA"/>
</dbReference>
<keyword evidence="1" id="KW-0812">Transmembrane</keyword>
<keyword evidence="1" id="KW-1133">Transmembrane helix</keyword>
<proteinExistence type="predicted"/>
<evidence type="ECO:0000313" key="2">
    <source>
        <dbReference type="EMBL" id="WZU66263.1"/>
    </source>
</evidence>
<feature type="transmembrane region" description="Helical" evidence="1">
    <location>
        <begin position="38"/>
        <end position="57"/>
    </location>
</feature>
<reference evidence="2 3" key="2">
    <citation type="submission" date="2024-08" db="EMBL/GenBank/DDBJ databases">
        <title>Phylogenomic analyses of a clade within the roseobacter group suggest taxonomic reassignments of species of the genera Aestuariivita, Citreicella, Loktanella, Nautella, Pelagibaca, Ruegeria, Thalassobius, Thiobacimonas and Tropicibacter, and the proposal o.</title>
        <authorList>
            <person name="Jeon C.O."/>
        </authorList>
    </citation>
    <scope>NUCLEOTIDE SEQUENCE [LARGE SCALE GENOMIC DNA]</scope>
    <source>
        <strain evidence="2 3">SS1-5</strain>
    </source>
</reference>
<dbReference type="RefSeq" id="WP_342075590.1">
    <property type="nucleotide sequence ID" value="NZ_CP151767.2"/>
</dbReference>
<accession>A0AAN0MAV5</accession>
<feature type="transmembrane region" description="Helical" evidence="1">
    <location>
        <begin position="6"/>
        <end position="26"/>
    </location>
</feature>
<evidence type="ECO:0000313" key="3">
    <source>
        <dbReference type="Proteomes" id="UP001470809"/>
    </source>
</evidence>
<dbReference type="Proteomes" id="UP001470809">
    <property type="component" value="Chromosome"/>
</dbReference>
<name>A0AAN0MAV5_9RHOB</name>
<dbReference type="KEGG" id="yrh:AABB31_14480"/>
<evidence type="ECO:0000256" key="1">
    <source>
        <dbReference type="SAM" id="Phobius"/>
    </source>
</evidence>
<gene>
    <name evidence="2" type="ORF">AABB31_14480</name>
</gene>